<dbReference type="RefSeq" id="XP_044543285.1">
    <property type="nucleotide sequence ID" value="XM_044686818.1"/>
</dbReference>
<organism evidence="1 2">
    <name type="scientific">Naegleria lovaniensis</name>
    <name type="common">Amoeba</name>
    <dbReference type="NCBI Taxonomy" id="51637"/>
    <lineage>
        <taxon>Eukaryota</taxon>
        <taxon>Discoba</taxon>
        <taxon>Heterolobosea</taxon>
        <taxon>Tetramitia</taxon>
        <taxon>Eutetramitia</taxon>
        <taxon>Vahlkampfiidae</taxon>
        <taxon>Naegleria</taxon>
    </lineage>
</organism>
<sequence length="414" mass="47274">MFSNVHENSVIVSSSNTHVILPEIEKGPTKHFQHESDIFLYFNEDHHHGHNFISNKFQVYSAQANGPLLKEVNFTPHPLIMCCSEAYSQHYPLILSPDDIWLLIAQGFAKHVEIHSKQLRSQFISDNSECELKETMKHSLGTATSSQELGKIPITVYLEPYIQNKNDHSSCNVFKQVDWKGVVNEIVSKVNAHLIGDTLQWLQCNFTTSTYIEKTCSEIVMMSALKNYFSYRNMFKCGLPSVTLLGTLQDWESIKERTLQLEQYGMQFWIKALIPILDQFIETYKFNSTNDNPLPNSLKKFWNSIALSKVKSGSTKVTGWISYFFPYNSQNEISADLQNLSEHFLDQVDIHAWGTNASEFPSGLSSVDVAVENSPIANVHSLKYMAGFLGYDYDETWKGLKPRMGWVIASEKKK</sequence>
<gene>
    <name evidence="1" type="ORF">C9374_011190</name>
</gene>
<protein>
    <submittedName>
        <fullName evidence="1">Uncharacterized protein</fullName>
    </submittedName>
</protein>
<dbReference type="AlphaFoldDB" id="A0AA88GCR7"/>
<name>A0AA88GCR7_NAELO</name>
<accession>A0AA88GCR7</accession>
<comment type="caution">
    <text evidence="1">The sequence shown here is derived from an EMBL/GenBank/DDBJ whole genome shotgun (WGS) entry which is preliminary data.</text>
</comment>
<dbReference type="Proteomes" id="UP000816034">
    <property type="component" value="Unassembled WGS sequence"/>
</dbReference>
<dbReference type="Pfam" id="PF14388">
    <property type="entry name" value="DUF4419"/>
    <property type="match status" value="1"/>
</dbReference>
<dbReference type="PANTHER" id="PTHR31252">
    <property type="entry name" value="DUF4419 DOMAIN-CONTAINING PROTEIN"/>
    <property type="match status" value="1"/>
</dbReference>
<proteinExistence type="predicted"/>
<dbReference type="InterPro" id="IPR025533">
    <property type="entry name" value="DUF4419"/>
</dbReference>
<evidence type="ECO:0000313" key="2">
    <source>
        <dbReference type="Proteomes" id="UP000816034"/>
    </source>
</evidence>
<reference evidence="1 2" key="1">
    <citation type="journal article" date="2018" name="BMC Genomics">
        <title>The genome of Naegleria lovaniensis, the basis for a comparative approach to unravel pathogenicity factors of the human pathogenic amoeba N. fowleri.</title>
        <authorList>
            <person name="Liechti N."/>
            <person name="Schurch N."/>
            <person name="Bruggmann R."/>
            <person name="Wittwer M."/>
        </authorList>
    </citation>
    <scope>NUCLEOTIDE SEQUENCE [LARGE SCALE GENOMIC DNA]</scope>
    <source>
        <strain evidence="1 2">ATCC 30569</strain>
    </source>
</reference>
<dbReference type="GeneID" id="68103644"/>
<dbReference type="EMBL" id="PYSW02000048">
    <property type="protein sequence ID" value="KAG2374111.1"/>
    <property type="molecule type" value="Genomic_DNA"/>
</dbReference>
<dbReference type="PANTHER" id="PTHR31252:SF11">
    <property type="entry name" value="DUF4419 DOMAIN-CONTAINING PROTEIN"/>
    <property type="match status" value="1"/>
</dbReference>
<keyword evidence="2" id="KW-1185">Reference proteome</keyword>
<evidence type="ECO:0000313" key="1">
    <source>
        <dbReference type="EMBL" id="KAG2374111.1"/>
    </source>
</evidence>